<reference evidence="2 3" key="1">
    <citation type="submission" date="2021-10" db="EMBL/GenBank/DDBJ databases">
        <title>Anaerobic single-cell dispensing facilitates the cultivation of human gut bacteria.</title>
        <authorList>
            <person name="Afrizal A."/>
        </authorList>
    </citation>
    <scope>NUCLEOTIDE SEQUENCE [LARGE SCALE GENOMIC DNA]</scope>
    <source>
        <strain evidence="2 3">CLA-AA-H270</strain>
    </source>
</reference>
<dbReference type="RefSeq" id="WP_227601143.1">
    <property type="nucleotide sequence ID" value="NZ_JAJEPX010000048.1"/>
</dbReference>
<dbReference type="GeneID" id="98659460"/>
<sequence>MMNRFRKILSAALAGCMAVSALMMSAGAANTGTEAAREKAIYGSQAWTVNGAAAIQHSDGTVEPVPEFSALYPGWTVPKQAASVSSTALAEVADVGSHSISGYYRNVYLTQDVKYKPFYSFLGNGETVSAFAVTIPGSKYNLGIYNETAQRDAGWLPNLSKGDRVLLQTANGVYCSIRASVPLNMPIGYSRMKVAETGKIENVGKN</sequence>
<protein>
    <submittedName>
        <fullName evidence="2">Uncharacterized protein</fullName>
    </submittedName>
</protein>
<keyword evidence="1" id="KW-0732">Signal</keyword>
<gene>
    <name evidence="2" type="ORF">LKD22_11310</name>
</gene>
<evidence type="ECO:0000256" key="1">
    <source>
        <dbReference type="SAM" id="SignalP"/>
    </source>
</evidence>
<accession>A0AAW4W4A6</accession>
<dbReference type="Proteomes" id="UP001298753">
    <property type="component" value="Unassembled WGS sequence"/>
</dbReference>
<name>A0AAW4W4A6_9FIRM</name>
<keyword evidence="3" id="KW-1185">Reference proteome</keyword>
<proteinExistence type="predicted"/>
<evidence type="ECO:0000313" key="2">
    <source>
        <dbReference type="EMBL" id="MCC2177704.1"/>
    </source>
</evidence>
<feature type="signal peptide" evidence="1">
    <location>
        <begin position="1"/>
        <end position="28"/>
    </location>
</feature>
<organism evidence="2 3">
    <name type="scientific">Agathobaculum butyriciproducens</name>
    <dbReference type="NCBI Taxonomy" id="1628085"/>
    <lineage>
        <taxon>Bacteria</taxon>
        <taxon>Bacillati</taxon>
        <taxon>Bacillota</taxon>
        <taxon>Clostridia</taxon>
        <taxon>Eubacteriales</taxon>
        <taxon>Butyricicoccaceae</taxon>
        <taxon>Agathobaculum</taxon>
    </lineage>
</organism>
<feature type="chain" id="PRO_5043610575" evidence="1">
    <location>
        <begin position="29"/>
        <end position="206"/>
    </location>
</feature>
<comment type="caution">
    <text evidence="2">The sequence shown here is derived from an EMBL/GenBank/DDBJ whole genome shotgun (WGS) entry which is preliminary data.</text>
</comment>
<dbReference type="AlphaFoldDB" id="A0AAW4W4A6"/>
<evidence type="ECO:0000313" key="3">
    <source>
        <dbReference type="Proteomes" id="UP001298753"/>
    </source>
</evidence>
<dbReference type="EMBL" id="JAJEPX010000048">
    <property type="protein sequence ID" value="MCC2177704.1"/>
    <property type="molecule type" value="Genomic_DNA"/>
</dbReference>